<evidence type="ECO:0000313" key="1">
    <source>
        <dbReference type="EMBL" id="KAH7930873.1"/>
    </source>
</evidence>
<feature type="non-terminal residue" evidence="1">
    <location>
        <position position="230"/>
    </location>
</feature>
<organism evidence="1 2">
    <name type="scientific">Leucogyrophana mollusca</name>
    <dbReference type="NCBI Taxonomy" id="85980"/>
    <lineage>
        <taxon>Eukaryota</taxon>
        <taxon>Fungi</taxon>
        <taxon>Dikarya</taxon>
        <taxon>Basidiomycota</taxon>
        <taxon>Agaricomycotina</taxon>
        <taxon>Agaricomycetes</taxon>
        <taxon>Agaricomycetidae</taxon>
        <taxon>Boletales</taxon>
        <taxon>Boletales incertae sedis</taxon>
        <taxon>Leucogyrophana</taxon>
    </lineage>
</organism>
<evidence type="ECO:0000313" key="2">
    <source>
        <dbReference type="Proteomes" id="UP000790709"/>
    </source>
</evidence>
<dbReference type="EMBL" id="MU266329">
    <property type="protein sequence ID" value="KAH7930873.1"/>
    <property type="molecule type" value="Genomic_DNA"/>
</dbReference>
<comment type="caution">
    <text evidence="1">The sequence shown here is derived from an EMBL/GenBank/DDBJ whole genome shotgun (WGS) entry which is preliminary data.</text>
</comment>
<proteinExistence type="predicted"/>
<dbReference type="Proteomes" id="UP000790709">
    <property type="component" value="Unassembled WGS sequence"/>
</dbReference>
<reference evidence="1" key="1">
    <citation type="journal article" date="2021" name="New Phytol.">
        <title>Evolutionary innovations through gain and loss of genes in the ectomycorrhizal Boletales.</title>
        <authorList>
            <person name="Wu G."/>
            <person name="Miyauchi S."/>
            <person name="Morin E."/>
            <person name="Kuo A."/>
            <person name="Drula E."/>
            <person name="Varga T."/>
            <person name="Kohler A."/>
            <person name="Feng B."/>
            <person name="Cao Y."/>
            <person name="Lipzen A."/>
            <person name="Daum C."/>
            <person name="Hundley H."/>
            <person name="Pangilinan J."/>
            <person name="Johnson J."/>
            <person name="Barry K."/>
            <person name="LaButti K."/>
            <person name="Ng V."/>
            <person name="Ahrendt S."/>
            <person name="Min B."/>
            <person name="Choi I.G."/>
            <person name="Park H."/>
            <person name="Plett J.M."/>
            <person name="Magnuson J."/>
            <person name="Spatafora J.W."/>
            <person name="Nagy L.G."/>
            <person name="Henrissat B."/>
            <person name="Grigoriev I.V."/>
            <person name="Yang Z.L."/>
            <person name="Xu J."/>
            <person name="Martin F.M."/>
        </authorList>
    </citation>
    <scope>NUCLEOTIDE SEQUENCE</scope>
    <source>
        <strain evidence="1">KUC20120723A-06</strain>
    </source>
</reference>
<keyword evidence="2" id="KW-1185">Reference proteome</keyword>
<sequence length="230" mass="25482">MLAARYQTLEHILEGCQGPATTQRASKDARTRFWETYKREAAEYDTEFLDKYKSDVDIVLIFSGLFSAVCTSFIIAMQPSLSPDPNDTSNALLKLLVHTIDNNTFAGQSLDLPVWTGPSPTVIWVQILVYASLSISLLAALGAMLGKQWLGHFNRLGRGPIDERGRRRQEKLSGLRTWHFDAVLEALPVLLQISLLLFGIALAANVWTQEPAVASIIVATIVFGLTFYIA</sequence>
<name>A0ACB8BZY5_9AGAM</name>
<gene>
    <name evidence="1" type="ORF">BV22DRAFT_999868</name>
</gene>
<protein>
    <submittedName>
        <fullName evidence="1">Uncharacterized protein</fullName>
    </submittedName>
</protein>
<accession>A0ACB8BZY5</accession>